<name>A0ABU8DNX5_9ACTN</name>
<dbReference type="GO" id="GO:0016787">
    <property type="term" value="F:hydrolase activity"/>
    <property type="evidence" value="ECO:0007669"/>
    <property type="project" value="UniProtKB-KW"/>
</dbReference>
<sequence length="232" mass="23417">MSGPPLAVVVDLDDTLYPQADYLAGAARAVGSAATALGLDGAVVHRELAGLLAAGSDAGRTVDRALLAAGVADDDLPRFVPALVEAFTRHTPDRLTPYPGVVDALRELAAAAPLACLTDGAPAIQDAKLAATGLGALLPVVVVTDRLGGRGFRKPHPAGLVEAARQLCTPPDRVLVIGDRPAKDVAVAAAVGARAIRVRQGEHASAPDTPAAWMTVDTFPAAARAALDALGG</sequence>
<gene>
    <name evidence="4" type="ORF">TEK04_02325</name>
</gene>
<protein>
    <submittedName>
        <fullName evidence="4">HAD family hydrolase</fullName>
        <ecNumber evidence="4">3.1.3.-</ecNumber>
    </submittedName>
</protein>
<dbReference type="RefSeq" id="WP_336402692.1">
    <property type="nucleotide sequence ID" value="NZ_JBAPLU010000002.1"/>
</dbReference>
<dbReference type="Proteomes" id="UP001361570">
    <property type="component" value="Unassembled WGS sequence"/>
</dbReference>
<dbReference type="PANTHER" id="PTHR46470">
    <property type="entry name" value="N-ACYLNEURAMINATE-9-PHOSPHATASE"/>
    <property type="match status" value="1"/>
</dbReference>
<dbReference type="SUPFAM" id="SSF56784">
    <property type="entry name" value="HAD-like"/>
    <property type="match status" value="1"/>
</dbReference>
<evidence type="ECO:0000256" key="2">
    <source>
        <dbReference type="ARBA" id="ARBA00022801"/>
    </source>
</evidence>
<proteinExistence type="predicted"/>
<evidence type="ECO:0000256" key="1">
    <source>
        <dbReference type="ARBA" id="ARBA00022723"/>
    </source>
</evidence>
<evidence type="ECO:0000313" key="4">
    <source>
        <dbReference type="EMBL" id="MEI4270547.1"/>
    </source>
</evidence>
<dbReference type="InterPro" id="IPR051400">
    <property type="entry name" value="HAD-like_hydrolase"/>
</dbReference>
<evidence type="ECO:0000313" key="5">
    <source>
        <dbReference type="Proteomes" id="UP001361570"/>
    </source>
</evidence>
<dbReference type="SFLD" id="SFLDS00003">
    <property type="entry name" value="Haloacid_Dehalogenase"/>
    <property type="match status" value="1"/>
</dbReference>
<keyword evidence="5" id="KW-1185">Reference proteome</keyword>
<dbReference type="EC" id="3.1.3.-" evidence="4"/>
<dbReference type="InterPro" id="IPR036412">
    <property type="entry name" value="HAD-like_sf"/>
</dbReference>
<reference evidence="4 5" key="1">
    <citation type="submission" date="2024-03" db="EMBL/GenBank/DDBJ databases">
        <title>Draft genome sequence of Klenkia sp. LSe6-5.</title>
        <authorList>
            <person name="Duangmal K."/>
            <person name="Chantavorakit T."/>
        </authorList>
    </citation>
    <scope>NUCLEOTIDE SEQUENCE [LARGE SCALE GENOMIC DNA]</scope>
    <source>
        <strain evidence="4 5">LSe6-5</strain>
    </source>
</reference>
<keyword evidence="3" id="KW-0460">Magnesium</keyword>
<dbReference type="PANTHER" id="PTHR46470:SF2">
    <property type="entry name" value="GLYCERALDEHYDE 3-PHOSPHATE PHOSPHATASE"/>
    <property type="match status" value="1"/>
</dbReference>
<evidence type="ECO:0000256" key="3">
    <source>
        <dbReference type="ARBA" id="ARBA00022842"/>
    </source>
</evidence>
<dbReference type="SFLD" id="SFLDG01129">
    <property type="entry name" value="C1.5:_HAD__Beta-PGM__Phosphata"/>
    <property type="match status" value="1"/>
</dbReference>
<comment type="caution">
    <text evidence="4">The sequence shown here is derived from an EMBL/GenBank/DDBJ whole genome shotgun (WGS) entry which is preliminary data.</text>
</comment>
<dbReference type="Pfam" id="PF00702">
    <property type="entry name" value="Hydrolase"/>
    <property type="match status" value="1"/>
</dbReference>
<keyword evidence="1" id="KW-0479">Metal-binding</keyword>
<dbReference type="EMBL" id="JBAPLU010000002">
    <property type="protein sequence ID" value="MEI4270547.1"/>
    <property type="molecule type" value="Genomic_DNA"/>
</dbReference>
<dbReference type="Gene3D" id="3.40.50.1000">
    <property type="entry name" value="HAD superfamily/HAD-like"/>
    <property type="match status" value="1"/>
</dbReference>
<keyword evidence="2 4" id="KW-0378">Hydrolase</keyword>
<accession>A0ABU8DNX5</accession>
<dbReference type="InterPro" id="IPR023214">
    <property type="entry name" value="HAD_sf"/>
</dbReference>
<organism evidence="4 5">
    <name type="scientific">Klenkia sesuvii</name>
    <dbReference type="NCBI Taxonomy" id="3103137"/>
    <lineage>
        <taxon>Bacteria</taxon>
        <taxon>Bacillati</taxon>
        <taxon>Actinomycetota</taxon>
        <taxon>Actinomycetes</taxon>
        <taxon>Geodermatophilales</taxon>
        <taxon>Geodermatophilaceae</taxon>
        <taxon>Klenkia</taxon>
    </lineage>
</organism>
<dbReference type="Gene3D" id="1.10.150.520">
    <property type="match status" value="1"/>
</dbReference>